<name>A0A7S1KTC4_9EUKA</name>
<dbReference type="EMBL" id="HBGD01010402">
    <property type="protein sequence ID" value="CAD9085295.1"/>
    <property type="molecule type" value="Transcribed_RNA"/>
</dbReference>
<evidence type="ECO:0000256" key="1">
    <source>
        <dbReference type="ARBA" id="ARBA00005232"/>
    </source>
</evidence>
<dbReference type="PANTHER" id="PTHR22589">
    <property type="entry name" value="CARNITINE O-ACYLTRANSFERASE"/>
    <property type="match status" value="1"/>
</dbReference>
<evidence type="ECO:0000256" key="4">
    <source>
        <dbReference type="PIRSR" id="PIRSR600542-1"/>
    </source>
</evidence>
<feature type="active site" description="Proton acceptor" evidence="4">
    <location>
        <position position="309"/>
    </location>
</feature>
<proteinExistence type="inferred from homology"/>
<keyword evidence="3" id="KW-0012">Acyltransferase</keyword>
<dbReference type="PROSITE" id="PS00439">
    <property type="entry name" value="ACYLTRANSF_C_1"/>
    <property type="match status" value="1"/>
</dbReference>
<comment type="similarity">
    <text evidence="1">Belongs to the carnitine/choline acetyltransferase family.</text>
</comment>
<dbReference type="Gene3D" id="3.30.559.10">
    <property type="entry name" value="Chloramphenicol acetyltransferase-like domain"/>
    <property type="match status" value="1"/>
</dbReference>
<feature type="domain" description="Choline/carnitine acyltransferase" evidence="5">
    <location>
        <begin position="17"/>
        <end position="578"/>
    </location>
</feature>
<dbReference type="InterPro" id="IPR000542">
    <property type="entry name" value="Carn_acyl_trans"/>
</dbReference>
<dbReference type="SUPFAM" id="SSF52777">
    <property type="entry name" value="CoA-dependent acyltransferases"/>
    <property type="match status" value="2"/>
</dbReference>
<reference evidence="6" key="1">
    <citation type="submission" date="2021-01" db="EMBL/GenBank/DDBJ databases">
        <authorList>
            <person name="Corre E."/>
            <person name="Pelletier E."/>
            <person name="Niang G."/>
            <person name="Scheremetjew M."/>
            <person name="Finn R."/>
            <person name="Kale V."/>
            <person name="Holt S."/>
            <person name="Cochrane G."/>
            <person name="Meng A."/>
            <person name="Brown T."/>
            <person name="Cohen L."/>
        </authorList>
    </citation>
    <scope>NUCLEOTIDE SEQUENCE</scope>
    <source>
        <strain evidence="6">WS</strain>
    </source>
</reference>
<keyword evidence="2" id="KW-0808">Transferase</keyword>
<accession>A0A7S1KTC4</accession>
<evidence type="ECO:0000313" key="6">
    <source>
        <dbReference type="EMBL" id="CAD9085295.1"/>
    </source>
</evidence>
<organism evidence="6">
    <name type="scientific">Percolomonas cosmopolitus</name>
    <dbReference type="NCBI Taxonomy" id="63605"/>
    <lineage>
        <taxon>Eukaryota</taxon>
        <taxon>Discoba</taxon>
        <taxon>Heterolobosea</taxon>
        <taxon>Tetramitia</taxon>
        <taxon>Eutetramitia</taxon>
        <taxon>Percolomonadidae</taxon>
        <taxon>Percolomonas</taxon>
    </lineage>
</organism>
<dbReference type="InterPro" id="IPR023213">
    <property type="entry name" value="CAT-like_dom_sf"/>
</dbReference>
<gene>
    <name evidence="6" type="ORF">PCOS0759_LOCUS8549</name>
</gene>
<dbReference type="InterPro" id="IPR039551">
    <property type="entry name" value="Cho/carn_acyl_trans"/>
</dbReference>
<evidence type="ECO:0000259" key="5">
    <source>
        <dbReference type="Pfam" id="PF00755"/>
    </source>
</evidence>
<dbReference type="GO" id="GO:0016746">
    <property type="term" value="F:acyltransferase activity"/>
    <property type="evidence" value="ECO:0007669"/>
    <property type="project" value="UniProtKB-KW"/>
</dbReference>
<evidence type="ECO:0000256" key="2">
    <source>
        <dbReference type="ARBA" id="ARBA00022679"/>
    </source>
</evidence>
<dbReference type="InterPro" id="IPR042231">
    <property type="entry name" value="Cho/carn_acyl_trans_2"/>
</dbReference>
<dbReference type="Pfam" id="PF00755">
    <property type="entry name" value="Carn_acyltransf"/>
    <property type="match status" value="1"/>
</dbReference>
<evidence type="ECO:0000256" key="3">
    <source>
        <dbReference type="ARBA" id="ARBA00023315"/>
    </source>
</evidence>
<dbReference type="Gene3D" id="3.30.559.70">
    <property type="entry name" value="Choline/Carnitine o-acyltransferase, domain 2"/>
    <property type="match status" value="1"/>
</dbReference>
<protein>
    <recommendedName>
        <fullName evidence="5">Choline/carnitine acyltransferase domain-containing protein</fullName>
    </recommendedName>
</protein>
<sequence>MSSINYSFLERTHLPKLPIPPLESTLPRYLDTVKNIASRDEYEHTEKLVAKFASNEAKILQEELLELDQECPTSYLEGFWNTMYLTLRAPLMINVSPFGIYMDDNRRKSQIERAASLLYSTARFAKKLEKGQVDDLVGMIHSTDLCVSQYRTIFSSRIPNETRDEMILCGDSRYVVICCRGFFYKVGIMDDARKLVPEEQLEVSLRAIVQDAESQGEAKYDVGILTTENRTTWARARAQLIAESPVNKHTIDTIDNALMVYCLDHRSPKNLTQISKLSLHSGNGKNRWFDKSLQCLVFKNGVSSPIIEHSHLDGDTHHAFSNFVVNDAAQREPYYHRDIRYHPKFEKLHWKLSRSSKRTIRQAEVNAAQLISTLDLEAFRFSDFGKLAIKNEMKISPNSVVQMAMQLAFYRQHLKPGSTYEPINMKKYYHGRTEAVRTVTRESVEFTRAFVSPLTSIEEKERRLRAACDRHRQLCTDNANGLGIDRHLYALHRLAEHREQRLPNCHVPEIFLDPLYTRMKTDLMTSSNMSGSNTVILGGFGAVCAEGIAVGYIMDDEGIRFCLSSYTEKAKLFKQFLETSLRDIRDVLMAKSRAKI</sequence>
<dbReference type="AlphaFoldDB" id="A0A7S1KTC4"/>